<evidence type="ECO:0000313" key="2">
    <source>
        <dbReference type="EMBL" id="MCW3483295.1"/>
    </source>
</evidence>
<accession>A0ABT3IHL9</accession>
<sequence length="1204" mass="135764">MNLRALYLCCLLHIVVLSCFAQDPALYKPANFAPPSPDVANLAKFSLIPLTHYNGLANIGIPLYKIKTRDLELPVSLSYHSGGNKVEDVASSVGLGWALQTGGSITVSVQGIPDERVNQTNYSWYIQRINTLKNKGSLNGTEQGELQELIDVPGFQNYIDFAPDIYVFSFGGYSGKFMLGDDNKFYTAPYQPLKIYCDKYDGNSSYVRQFIITDPKGVRYIFGRNSAGTEYTESTVSYSQCTVPIGSPDEPLPVTTAWKLAEIISPNADTIRLHYTTSRTTYKINSESSTTHNVFQLAGSGGSLPPLPLSREMVNCTSENNTYTDYPDRIEFSNGSIQFVNSDRNDLTGGKKVDAINVFNKQGQPIKKYQFGYSYFKTLPNSTTSEELRLRLDSLKEIDVATGTASAVHAFNYNNTPLPPRLEHNKQDHWGYYSENPSTPPDVLDYYQGIDGNFLNNHRNIDTTSVKAAILEKITYPTGGSTRFEYEPNQLEFVNFKVDSVISRSKTHLVTSNNAQFRKDSFDINIATPFLKVNVLHEVVSGQIFPDTRIYLRKRENPGFEVDIFDSLLDSSYLYLTNGRYYLNSVFPTKPPTTAVMRTELSWKEKKAKFDTTYYKSYAGGLRIKSITDSSLFETAEPFKRIFRYQDVKLLESPRYETAPIQIKMYGDMQMGTTYVLVTREYTQTKYSAYSNYPLLQPNGACVYYPNVSELVVSARDTLRTDYTYTWFPDQMLPSNHNFPYAPKFSFEHRRGQLLKKEEFKKEGTLFRPVKRTAIKYWYKDVAVNFPQTTFPDSAFRKTMHGVKIGARSVTYGYVTNIGWYEYKYNINQVSVAPFKMISEAFLPQSDTTVTYGDDNTNTLSITKSIQYDTTVYQPAIITTFQSNGDEKQISNKYPLNYPRQNGADPATRALKKMQDAHMIGEVVEQVTSIKKNGSNTWGVLDAILKEFNENNLKYNAVYKLTADAPRTNFIPFTITNGVSSKDAAYEKRLTFDRYDTYGNLLQQTTDGGETSSYIWNKDYPGPIAIVTGSAYDNIAYTSFEAANNESWSFAGTGITDASVPSGKKYYNLASGNISKSGLAAGIKFRVSYWTKNASPYTIAGTIGSPEKGRSLRGWTFYSHQVTGVSTVTLSGTGFIDELKLHPADASIATYTYEPLVGLTSQSDSKGQFIYYEYDGLNRLKTVRDLDGMILKQYDYQYRQPVTQ</sequence>
<dbReference type="Proteomes" id="UP001207742">
    <property type="component" value="Unassembled WGS sequence"/>
</dbReference>
<keyword evidence="3" id="KW-1185">Reference proteome</keyword>
<dbReference type="EMBL" id="JAPDNS010000001">
    <property type="protein sequence ID" value="MCW3483295.1"/>
    <property type="molecule type" value="Genomic_DNA"/>
</dbReference>
<keyword evidence="1" id="KW-0732">Signal</keyword>
<name>A0ABT3IHL9_9BACT</name>
<reference evidence="2 3" key="1">
    <citation type="submission" date="2022-10" db="EMBL/GenBank/DDBJ databases">
        <title>Chitinophaga nivalis PC15 sp. nov., isolated from Pyeongchang county, South Korea.</title>
        <authorList>
            <person name="Trinh H.N."/>
        </authorList>
    </citation>
    <scope>NUCLEOTIDE SEQUENCE [LARGE SCALE GENOMIC DNA]</scope>
    <source>
        <strain evidence="2 3">PC14</strain>
    </source>
</reference>
<dbReference type="RefSeq" id="WP_264728486.1">
    <property type="nucleotide sequence ID" value="NZ_JAPDNR010000001.1"/>
</dbReference>
<protein>
    <recommendedName>
        <fullName evidence="4">YD repeat-containing protein</fullName>
    </recommendedName>
</protein>
<comment type="caution">
    <text evidence="2">The sequence shown here is derived from an EMBL/GenBank/DDBJ whole genome shotgun (WGS) entry which is preliminary data.</text>
</comment>
<evidence type="ECO:0000313" key="3">
    <source>
        <dbReference type="Proteomes" id="UP001207742"/>
    </source>
</evidence>
<proteinExistence type="predicted"/>
<dbReference type="PROSITE" id="PS51257">
    <property type="entry name" value="PROKAR_LIPOPROTEIN"/>
    <property type="match status" value="1"/>
</dbReference>
<organism evidence="2 3">
    <name type="scientific">Chitinophaga nivalis</name>
    <dbReference type="NCBI Taxonomy" id="2991709"/>
    <lineage>
        <taxon>Bacteria</taxon>
        <taxon>Pseudomonadati</taxon>
        <taxon>Bacteroidota</taxon>
        <taxon>Chitinophagia</taxon>
        <taxon>Chitinophagales</taxon>
        <taxon>Chitinophagaceae</taxon>
        <taxon>Chitinophaga</taxon>
    </lineage>
</organism>
<gene>
    <name evidence="2" type="ORF">OL497_05285</name>
</gene>
<feature type="signal peptide" evidence="1">
    <location>
        <begin position="1"/>
        <end position="21"/>
    </location>
</feature>
<feature type="chain" id="PRO_5046156176" description="YD repeat-containing protein" evidence="1">
    <location>
        <begin position="22"/>
        <end position="1204"/>
    </location>
</feature>
<evidence type="ECO:0008006" key="4">
    <source>
        <dbReference type="Google" id="ProtNLM"/>
    </source>
</evidence>
<evidence type="ECO:0000256" key="1">
    <source>
        <dbReference type="SAM" id="SignalP"/>
    </source>
</evidence>